<dbReference type="Pfam" id="PF14223">
    <property type="entry name" value="Retrotran_gag_2"/>
    <property type="match status" value="1"/>
</dbReference>
<sequence length="354" mass="40161">MNDVLMFHISSGSYRVLDIDYAYQALTLHDPHMSTCDNIVLGGRGNGFAVEQWRAPYFNPMTDNVFMLIGMGCEEYYDCPAWRMVGHKTLGSGYGSGPPECCAVAFESIKAINLSRLQCEGYSSAYSLAPLRVDGLVGGPMGYEIYDIYGNVGDEQPVLREGRIDGTLLIYFMFLLRQVKIQDVIAQLDLDYAIEGFYEKPVTQWTNEEKRKDRKALSQKSLTNKLHLKHRLYLLKLAEGLSLEEHLIVFKITVSDLETLKVKYDQEDLGLILLCSLSPSYLSFRYTILYSHETLTLQEVYNDLHSFDEMKHLVSGSELQTDCLVMHESTSSDSGRKGEFYSNNIGRGRSKYSN</sequence>
<accession>A0A6A3B878</accession>
<organism evidence="2 3">
    <name type="scientific">Hibiscus syriacus</name>
    <name type="common">Rose of Sharon</name>
    <dbReference type="NCBI Taxonomy" id="106335"/>
    <lineage>
        <taxon>Eukaryota</taxon>
        <taxon>Viridiplantae</taxon>
        <taxon>Streptophyta</taxon>
        <taxon>Embryophyta</taxon>
        <taxon>Tracheophyta</taxon>
        <taxon>Spermatophyta</taxon>
        <taxon>Magnoliopsida</taxon>
        <taxon>eudicotyledons</taxon>
        <taxon>Gunneridae</taxon>
        <taxon>Pentapetalae</taxon>
        <taxon>rosids</taxon>
        <taxon>malvids</taxon>
        <taxon>Malvales</taxon>
        <taxon>Malvaceae</taxon>
        <taxon>Malvoideae</taxon>
        <taxon>Hibiscus</taxon>
    </lineage>
</organism>
<gene>
    <name evidence="2" type="ORF">F3Y22_tig00110266pilonHSYRG00041</name>
</gene>
<feature type="region of interest" description="Disordered" evidence="1">
    <location>
        <begin position="329"/>
        <end position="354"/>
    </location>
</feature>
<evidence type="ECO:0000313" key="3">
    <source>
        <dbReference type="Proteomes" id="UP000436088"/>
    </source>
</evidence>
<proteinExistence type="predicted"/>
<dbReference type="Proteomes" id="UP000436088">
    <property type="component" value="Unassembled WGS sequence"/>
</dbReference>
<dbReference type="AlphaFoldDB" id="A0A6A3B878"/>
<name>A0A6A3B878_HIBSY</name>
<evidence type="ECO:0000256" key="1">
    <source>
        <dbReference type="SAM" id="MobiDB-lite"/>
    </source>
</evidence>
<evidence type="ECO:0000313" key="2">
    <source>
        <dbReference type="EMBL" id="KAE8711978.1"/>
    </source>
</evidence>
<reference evidence="2" key="1">
    <citation type="submission" date="2019-09" db="EMBL/GenBank/DDBJ databases">
        <title>Draft genome information of white flower Hibiscus syriacus.</title>
        <authorList>
            <person name="Kim Y.-M."/>
        </authorList>
    </citation>
    <scope>NUCLEOTIDE SEQUENCE [LARGE SCALE GENOMIC DNA]</scope>
    <source>
        <strain evidence="2">YM2019G1</strain>
    </source>
</reference>
<comment type="caution">
    <text evidence="2">The sequence shown here is derived from an EMBL/GenBank/DDBJ whole genome shotgun (WGS) entry which is preliminary data.</text>
</comment>
<dbReference type="PANTHER" id="PTHR33355:SF3">
    <property type="entry name" value="WALL-ASSOCIATED RECEPTOR KINASE GALACTURONAN-BINDING PROTEIN"/>
    <property type="match status" value="1"/>
</dbReference>
<dbReference type="PANTHER" id="PTHR33355">
    <property type="entry name" value="WALL-ASSOCIATED RECEPTOR KINASE CARBOXY-TERMINAL PROTEIN-RELATED"/>
    <property type="match status" value="1"/>
</dbReference>
<dbReference type="EMBL" id="VEPZ02000903">
    <property type="protein sequence ID" value="KAE8711978.1"/>
    <property type="molecule type" value="Genomic_DNA"/>
</dbReference>
<keyword evidence="3" id="KW-1185">Reference proteome</keyword>
<protein>
    <submittedName>
        <fullName evidence="2">Tryptophan biosynthesis 1</fullName>
    </submittedName>
</protein>
<feature type="compositionally biased region" description="Polar residues" evidence="1">
    <location>
        <begin position="341"/>
        <end position="354"/>
    </location>
</feature>